<feature type="region of interest" description="Disordered" evidence="2">
    <location>
        <begin position="2449"/>
        <end position="2471"/>
    </location>
</feature>
<feature type="region of interest" description="Disordered" evidence="2">
    <location>
        <begin position="1792"/>
        <end position="1820"/>
    </location>
</feature>
<dbReference type="PANTHER" id="PTHR11046">
    <property type="entry name" value="OLIGORIBONUCLEASE, MITOCHONDRIAL"/>
    <property type="match status" value="1"/>
</dbReference>
<accession>A0A1I8FVA8</accession>
<keyword evidence="1" id="KW-0540">Nuclease</keyword>
<name>A0A1I8FVA8_9PLAT</name>
<proteinExistence type="predicted"/>
<feature type="region of interest" description="Disordered" evidence="2">
    <location>
        <begin position="3467"/>
        <end position="3533"/>
    </location>
</feature>
<dbReference type="WBParaSite" id="maker-uti_cns_0000151-snap-gene-0.1-mRNA-1">
    <property type="protein sequence ID" value="maker-uti_cns_0000151-snap-gene-0.1-mRNA-1"/>
    <property type="gene ID" value="maker-uti_cns_0000151-snap-gene-0.1"/>
</dbReference>
<feature type="region of interest" description="Disordered" evidence="2">
    <location>
        <begin position="1126"/>
        <end position="1157"/>
    </location>
</feature>
<organism evidence="3 4">
    <name type="scientific">Macrostomum lignano</name>
    <dbReference type="NCBI Taxonomy" id="282301"/>
    <lineage>
        <taxon>Eukaryota</taxon>
        <taxon>Metazoa</taxon>
        <taxon>Spiralia</taxon>
        <taxon>Lophotrochozoa</taxon>
        <taxon>Platyhelminthes</taxon>
        <taxon>Rhabditophora</taxon>
        <taxon>Macrostomorpha</taxon>
        <taxon>Macrostomida</taxon>
        <taxon>Macrostomidae</taxon>
        <taxon>Macrostomum</taxon>
    </lineage>
</organism>
<dbReference type="PANTHER" id="PTHR11046:SF25">
    <property type="match status" value="1"/>
</dbReference>
<reference evidence="4" key="1">
    <citation type="submission" date="2016-11" db="UniProtKB">
        <authorList>
            <consortium name="WormBaseParasite"/>
        </authorList>
    </citation>
    <scope>IDENTIFICATION</scope>
</reference>
<protein>
    <submittedName>
        <fullName evidence="4">Replicase</fullName>
    </submittedName>
</protein>
<evidence type="ECO:0000256" key="2">
    <source>
        <dbReference type="SAM" id="MobiDB-lite"/>
    </source>
</evidence>
<keyword evidence="3" id="KW-1185">Reference proteome</keyword>
<evidence type="ECO:0000313" key="4">
    <source>
        <dbReference type="WBParaSite" id="maker-uti_cns_0000151-snap-gene-0.1-mRNA-1"/>
    </source>
</evidence>
<dbReference type="InterPro" id="IPR042567">
    <property type="entry name" value="SPIN/Ssty_sf"/>
</dbReference>
<evidence type="ECO:0000256" key="1">
    <source>
        <dbReference type="ARBA" id="ARBA00022722"/>
    </source>
</evidence>
<dbReference type="GO" id="GO:0000175">
    <property type="term" value="F:3'-5'-RNA exonuclease activity"/>
    <property type="evidence" value="ECO:0007669"/>
    <property type="project" value="InterPro"/>
</dbReference>
<feature type="region of interest" description="Disordered" evidence="2">
    <location>
        <begin position="3429"/>
        <end position="3448"/>
    </location>
</feature>
<feature type="compositionally biased region" description="Basic and acidic residues" evidence="2">
    <location>
        <begin position="1801"/>
        <end position="1810"/>
    </location>
</feature>
<keyword evidence="1" id="KW-0378">Hydrolase</keyword>
<dbReference type="Proteomes" id="UP000095280">
    <property type="component" value="Unplaced"/>
</dbReference>
<dbReference type="Gene3D" id="2.80.10.70">
    <property type="entry name" value="Spindlin/Ssty"/>
    <property type="match status" value="1"/>
</dbReference>
<dbReference type="InterPro" id="IPR022894">
    <property type="entry name" value="Oligoribonuclease"/>
</dbReference>
<feature type="compositionally biased region" description="Low complexity" evidence="2">
    <location>
        <begin position="2460"/>
        <end position="2471"/>
    </location>
</feature>
<feature type="compositionally biased region" description="Basic and acidic residues" evidence="2">
    <location>
        <begin position="1135"/>
        <end position="1145"/>
    </location>
</feature>
<sequence length="3622" mass="405036">VAEAYAELTRPGKTLEELLDALKEYFKNRHNPVFVRYEFRHCMQQPGEAINACIVLGILENTHAIWCDVDAVNHFVLMAQSGRLEVGTKPNAIRRFRNSLAAATTASAFGLQASQQGAIECSIVQRLDQPSHRALWLMAEAAEKLLLGGLPGRVRDAHARLLREMEQLSPCDFEIDYIFFQGVLPGCRVWQFMGNTYVLRDKVMWVFEHSTLEALRAIMRFWEQSEAYCRCYRLVGTLGTSQGDRFYAMIMKKQLAILQNEMSGVAELLDVKREVRHRLLVTEASGVINLDWYEAVKALDISDRAKLDLAYLFHCFPAPDIDPEVMWRKTMEKMIATEKAVPKYEADEDYDLEDQKWFKQCLKGRLTMPPAEEWGKARLRGHFRVEDTLTTWAESCQDVTHVLADQSRYATNTAVSNIPRDVWNELTYCLRYGSLLSEKYTPAQVRAAVEAGSRCVAVMAAKAENTKPEAKARKTFSHDDVTREMNTQIDHAIHCLAKYMLAPSIRRTPDQLEKTFHLIAKQTAPVQATGDDPCRYVVIVSNGLRGASRFEGLYPDRIDSFIRTFKGKQCSLLSLNLSGPNYFTRDFMRHRFGTEYLKDKIIDPDKSSKRLKLADDAQEEVSLDDGYDLTRVIQYCRRCRLEKDFRPKRMFLQVSPRVICPGVKKRLLLKPVQRLMSVPGSQQHPRAIHMELLWYLSRVWRRVNYYPCRTELHLQQQPLLRRICIVRCGLMMDLTAKFGDLGSLKGISQLLLLVLRGQQLQEQRDATIQQQQREILAALNRQGNSTVGGTIIELPEAEWQPAASWAGYLKLASDKEAQKVLRTQLARCRGDSVASTIRRMLLKCITPEMMAQLNYCGRGLAERSGGAGTDDSLGFQTTLLPLLKRAVSTMYKDDKPHERPSERDVEKHVISALKHTGDNLRKKAKKRPKKSLSYCYDTTMASRADDLPLNDPAMTEAWLRSFAALSRSKNLTDSAENRQVTDLFLAKAGVNAVRIVSVMAKPKELEEMDFADIKKLIIEKTLPEKKLVIAERSKFMSMRQEPTESVQAFAQRLRDAARFCEFDQLNAEDSHQTAEDEFMQTMLVSGLHNAQHRSRILEHIQGSSQPVVLDSSVEFIQQLELIQQYGGADTQDQQPEDRADRRSRSGDAAGLGIGQQHHPTELLEAARRARLRKCRRQLRQFDGSIIKTLGSFTAAVELENKIACVEVTVAACSKTHGLLGTDLLQFDLDAVCLNHVGQAQKTPLGKLNGFKARILLRDNVRPSYFEARPVPIHLKPWAAMEATIGGLVSNLVIYQDDVCVGARPEAELDEKVEKLAQAQGGRNADQRAITRWAIQLAAFDYDIAYVRGRSIPHVDAMSRLEFEQKSELPEVVESVIHWTETDVLKLEDVQQWLQRIGCNLTVKHGLRAFAAHRGSFEAYLAKLLLNYRSTARSDGRGSPSALMGRQLRSPLTMTFEIDAPVVYQPSSRATAETARFVVQAGSNTAMCRRQLSRSYCAAHLKAAYGCSVQGLEQISLSAAQIYNLRTAVAILLQDGALAAIVSVANSGPTADDTATLVTTIVTFVTNSNQRRWPNIRVADNAFTIAFVAQSTNGHAWLFATENQIWMSLSYCYDTTMASRADDLPLNDPAMTEAWLRSFVLSAEAKISRTAQKIAGVNAVRIVSVMAKPKELEEMDFADIKKLIIEKTLPEKKIVIAERSKFMSMRQEPTESVQAFAQRLRDAARFCEFDQLNAEDSHQTAEDEFMQTMLVSGLHNAQHRSRILEHIQGSSQPVVLDSSVEFIQQLKLIQQYGGADTQDQQPEDRADRWSRSGDAAGLGIGQQHHPTELLEAARRARLRKYRRQIRQFDGSIIKTLGSFTAAVELENKIACVEVTVAACSKTHGLLGTDLLQFDLDAVCLNHVGQAQKTPLGKLNGFKGRILLRDNVRPSYFEARPVPIHLKPWAAMEATIGGLVSNLVIYQDDVCVGARSEAELDEKSRLRESRGGRSNWLLSTTISRTSAERSIPHVDAMSRLEFEQKSELPEVVESVIHWTETDVLKLEDVQQWLQRIGCNLTVKHGLRAFAAHRGSFEAYLAKLLLNYRSTARSDGRGSPSALMGRQLRSPLTMTFEIDAPVVYQPSSRATAETARFVVQAGSNTARCPDLQSSDSRRDPSPEWCTRGNIRDDGLLVIHLDDIGEKDKVRIVLPKSLDATVFADLHGLPYCGHMGRDLTITKQWDKMLPAALTTLRSAVNCTTGFLPHYIVYGVPYWYPIDNTLDRLDVSPDLPECIAKHQRRLAETERIPRDLVCLANPKLELGELPKFHRAYKSMYKVKRKVGKVAYFTATATGTTPAQVWLRHALDEAYYQAMQKGRIQLDTPWQIYCNLMPPESTWDILESLLGCAEGYLRQWPGQQRPALALLLALAYLEAGHLQDGWQPRLCTFWDTAIEKVPEWLHFADGQLQVHGWPPAKGSADAADQPPEAARPRASAPMVTATAVTGLQTKVVEPLPAVALLVIMASPNSEPELQAEPKPKGTEARQETRVTNSLMLATLETAMDAKLPTTEIWDSLAECIDLPSFSVVLKLKAKSRDLQRSRVREEAAGKKSAWSSFMEAAFVCPVAVMATATQALPIPRTPVGRASSSAAAAAATSPGEQRGVWVQWVRRLQDRLQAARQHARIKTQVLLAMRDAKQSQKRRQVARAEAAAAQRIRDLQAELRQMHDMLSAANSRIQYLQDYIRAGQTHVLQTREPRPTGGQQYTNRVISTCMDLVLKCHVPVRAVRDTVRTVVEDLCEWRIVDKLPSDSLISAVTYGVGNSLAKAKAMESILLAAGTDQPLTLMTDATSKKGNHWNVLQADTGDGTVALTLRQVEGGTAQMYAREMDTSIDRLVDAYCDIVKPGEDGAEARREMKRNLFVRVNFLMTDRHVVNKCLLVLLNEMWDTMMSNDGLPPPEKVVAVYCAMHLIINLAAAMESGLRDWEGCVFWAAPLGAAAVPGFKTAKAESGTQRLIRTVSKAFHRLGNEQCGVAVPFEVYLQSRGAKPFQMEDFRGNRAYVIFPNGGHVFAQRKLLTAFLQEYPCSNRLLVAVQNDLASDILLTGCRALGVIDFLVVRPLWLLLRSPRSAVSLMDMNSRYEQLCQWLQDVASSDAVQFSADFSGPFPDLADAVLKPQDARDTWAALTSDASDLDKDLLGQALQVASAHMLVLARREVIDHLPGGALRSLPDDHARMAAAAPKDNVPCEEAFAGLDSIVRSKPNMRDVARETYVLFKQNGTSEWLREKSQQEQDAMMTRARQMAKKVEAQAKADTQAIRLAQQRLQQSRIAQDQLKKATKERVLRDLINSVHDYGGLWLTVADMCQHLQDMPEQLQEQAVTAQLRLHKAMKPTVPKDMAGCLNLTDSGARRSVQLLVDNLQAFLGHLEKQNDAPVDEVTAQAVSVRSADDRCHCQEAGASATKGPSCISTSRRRQTSWTGGVLAEELSLRLRAPTEADAGRARTRRRGRGTARTWDRRGRGPGGRGSAGIRAGAKRPRISSSESESDSDASSPEDAPEDAQAALVPTLENLPDLVGQRIEMRFGYADGSECWSQGYVLGRVPSSSRDVLAWVFEMVFDETGPEDVYRYTLCNDWMNNDLHVLDSDDDDE</sequence>
<evidence type="ECO:0000313" key="3">
    <source>
        <dbReference type="Proteomes" id="UP000095280"/>
    </source>
</evidence>